<dbReference type="HOGENOM" id="CLU_2466938_0_0_11"/>
<protein>
    <submittedName>
        <fullName evidence="1">Uncharacterized protein</fullName>
    </submittedName>
</protein>
<accession>E9T130</accession>
<dbReference type="EMBL" id="ADNW02000010">
    <property type="protein sequence ID" value="EGD24131.1"/>
    <property type="molecule type" value="Genomic_DNA"/>
</dbReference>
<evidence type="ECO:0000313" key="1">
    <source>
        <dbReference type="EMBL" id="EGD24131.1"/>
    </source>
</evidence>
<proteinExistence type="predicted"/>
<gene>
    <name evidence="1" type="ORF">HMPREF0724_12339</name>
</gene>
<reference evidence="1" key="1">
    <citation type="submission" date="2011-01" db="EMBL/GenBank/DDBJ databases">
        <authorList>
            <person name="Muzny D."/>
            <person name="Qin X."/>
            <person name="Buhay C."/>
            <person name="Dugan-Rocha S."/>
            <person name="Ding Y."/>
            <person name="Chen G."/>
            <person name="Hawes A."/>
            <person name="Holder M."/>
            <person name="Jhangiani S."/>
            <person name="Johnson A."/>
            <person name="Khan Z."/>
            <person name="Li Z."/>
            <person name="Liu W."/>
            <person name="Liu X."/>
            <person name="Perez L."/>
            <person name="Shen H."/>
            <person name="Wang Q."/>
            <person name="Watt J."/>
            <person name="Xi L."/>
            <person name="Xin Y."/>
            <person name="Zhou J."/>
            <person name="Deng J."/>
            <person name="Jiang H."/>
            <person name="Liu Y."/>
            <person name="Qu J."/>
            <person name="Song X.-Z."/>
            <person name="Zhang L."/>
            <person name="Villasana D."/>
            <person name="Johnson A."/>
            <person name="Liu J."/>
            <person name="Liyanage D."/>
            <person name="Lorensuhewa L."/>
            <person name="Robinson T."/>
            <person name="Song A."/>
            <person name="Song B.-B."/>
            <person name="Dinh H."/>
            <person name="Thornton R."/>
            <person name="Coyle M."/>
            <person name="Francisco L."/>
            <person name="Jackson L."/>
            <person name="Javaid M."/>
            <person name="Korchina V."/>
            <person name="Kovar C."/>
            <person name="Mata R."/>
            <person name="Mathew T."/>
            <person name="Ngo R."/>
            <person name="Nguyen L."/>
            <person name="Nguyen N."/>
            <person name="Okwuonu G."/>
            <person name="Ongeri F."/>
            <person name="Pham C."/>
            <person name="Simmons D."/>
            <person name="Wilczek-Boney K."/>
            <person name="Hale W."/>
            <person name="Jakkamsetti A."/>
            <person name="Pham P."/>
            <person name="Ruth R."/>
            <person name="San Lucas F."/>
            <person name="Warren J."/>
            <person name="Zhang J."/>
            <person name="Zhao Z."/>
            <person name="Zhou C."/>
            <person name="Zhu D."/>
            <person name="Lee S."/>
            <person name="Bess C."/>
            <person name="Blankenburg K."/>
            <person name="Forbes L."/>
            <person name="Fu Q."/>
            <person name="Gubbala S."/>
            <person name="Hirani K."/>
            <person name="Jayaseelan J.C."/>
            <person name="Lara F."/>
            <person name="Munidasa M."/>
            <person name="Palculict T."/>
            <person name="Patil S."/>
            <person name="Pu L.-L."/>
            <person name="Saada N."/>
            <person name="Tang L."/>
            <person name="Weissenberger G."/>
            <person name="Zhu Y."/>
            <person name="Hemphill L."/>
            <person name="Shang Y."/>
            <person name="Youmans B."/>
            <person name="Ayvaz T."/>
            <person name="Ross M."/>
            <person name="Santibanez J."/>
            <person name="Aqrawi P."/>
            <person name="Gross S."/>
            <person name="Joshi V."/>
            <person name="Fowler G."/>
            <person name="Nazareth L."/>
            <person name="Reid J."/>
            <person name="Worley K."/>
            <person name="Petrosino J."/>
            <person name="Highlander S."/>
            <person name="Gibbs R."/>
        </authorList>
    </citation>
    <scope>NUCLEOTIDE SEQUENCE [LARGE SCALE GENOMIC DNA]</scope>
    <source>
        <strain evidence="1">ATCC 33707</strain>
    </source>
</reference>
<dbReference type="Proteomes" id="UP000004245">
    <property type="component" value="Unassembled WGS sequence"/>
</dbReference>
<sequence length="88" mass="9757">MLVVRTARCRRGFAGRLAALGPFCPRNGRVRPSAGVAGEDRLHRSAIRQHSGRRLAIPGLGVPDLRCSFLFHRKDRSRVPSRARADLT</sequence>
<comment type="caution">
    <text evidence="1">The sequence shown here is derived from an EMBL/GenBank/DDBJ whole genome shotgun (WGS) entry which is preliminary data.</text>
</comment>
<dbReference type="AlphaFoldDB" id="E9T130"/>
<organism evidence="1 2">
    <name type="scientific">Prescottella equi ATCC 33707</name>
    <dbReference type="NCBI Taxonomy" id="525370"/>
    <lineage>
        <taxon>Bacteria</taxon>
        <taxon>Bacillati</taxon>
        <taxon>Actinomycetota</taxon>
        <taxon>Actinomycetes</taxon>
        <taxon>Mycobacteriales</taxon>
        <taxon>Nocardiaceae</taxon>
        <taxon>Prescottella</taxon>
    </lineage>
</organism>
<evidence type="ECO:0000313" key="2">
    <source>
        <dbReference type="Proteomes" id="UP000004245"/>
    </source>
</evidence>
<name>E9T130_RHOHA</name>
<keyword evidence="2" id="KW-1185">Reference proteome</keyword>